<dbReference type="AlphaFoldDB" id="A0A9P1BZD3"/>
<dbReference type="Proteomes" id="UP001152797">
    <property type="component" value="Unassembled WGS sequence"/>
</dbReference>
<dbReference type="PANTHER" id="PTHR39158:SF1">
    <property type="entry name" value="DNAJ HOMOLOG SUBFAMILY C MEMBER 28"/>
    <property type="match status" value="1"/>
</dbReference>
<evidence type="ECO:0000256" key="2">
    <source>
        <dbReference type="SAM" id="MobiDB-lite"/>
    </source>
</evidence>
<dbReference type="InterPro" id="IPR052573">
    <property type="entry name" value="DnaJ_C_subfamily_28"/>
</dbReference>
<organism evidence="4">
    <name type="scientific">Cladocopium goreaui</name>
    <dbReference type="NCBI Taxonomy" id="2562237"/>
    <lineage>
        <taxon>Eukaryota</taxon>
        <taxon>Sar</taxon>
        <taxon>Alveolata</taxon>
        <taxon>Dinophyceae</taxon>
        <taxon>Suessiales</taxon>
        <taxon>Symbiodiniaceae</taxon>
        <taxon>Cladocopium</taxon>
    </lineage>
</organism>
<name>A0A9P1BZD3_9DINO</name>
<dbReference type="EMBL" id="CAMXCT020000618">
    <property type="protein sequence ID" value="CAL1134593.1"/>
    <property type="molecule type" value="Genomic_DNA"/>
</dbReference>
<dbReference type="Pfam" id="PF09350">
    <property type="entry name" value="DJC28_CD"/>
    <property type="match status" value="1"/>
</dbReference>
<keyword evidence="7" id="KW-1185">Reference proteome</keyword>
<evidence type="ECO:0000259" key="3">
    <source>
        <dbReference type="Pfam" id="PF09350"/>
    </source>
</evidence>
<dbReference type="PANTHER" id="PTHR39158">
    <property type="entry name" value="OS08G0560600 PROTEIN"/>
    <property type="match status" value="1"/>
</dbReference>
<gene>
    <name evidence="4" type="ORF">C1SCF055_LOCUS9031</name>
</gene>
<evidence type="ECO:0000313" key="7">
    <source>
        <dbReference type="Proteomes" id="UP001152797"/>
    </source>
</evidence>
<keyword evidence="1" id="KW-0175">Coiled coil</keyword>
<feature type="domain" description="DnaJ homologue subfamily C member 28 conserved" evidence="3">
    <location>
        <begin position="361"/>
        <end position="429"/>
    </location>
</feature>
<protein>
    <submittedName>
        <fullName evidence="6">DnaJ-like subfamily C member 28</fullName>
    </submittedName>
</protein>
<evidence type="ECO:0000256" key="1">
    <source>
        <dbReference type="SAM" id="Coils"/>
    </source>
</evidence>
<feature type="compositionally biased region" description="Polar residues" evidence="2">
    <location>
        <begin position="332"/>
        <end position="348"/>
    </location>
</feature>
<evidence type="ECO:0000313" key="5">
    <source>
        <dbReference type="EMBL" id="CAL1134593.1"/>
    </source>
</evidence>
<feature type="region of interest" description="Disordered" evidence="2">
    <location>
        <begin position="329"/>
        <end position="354"/>
    </location>
</feature>
<reference evidence="4" key="1">
    <citation type="submission" date="2022-10" db="EMBL/GenBank/DDBJ databases">
        <authorList>
            <person name="Chen Y."/>
            <person name="Dougan E. K."/>
            <person name="Chan C."/>
            <person name="Rhodes N."/>
            <person name="Thang M."/>
        </authorList>
    </citation>
    <scope>NUCLEOTIDE SEQUENCE</scope>
</reference>
<sequence>MPPSARCLGYEFAIGDWRKALEEEWAHVSAPAALRADEEWRCFNLAALRSKAKLKQPPSCGGGCRPKGSLPEVLKVKQRACARVHAFDRDGAGAVTARLLKPPRVIYSAQAPLGTVGFDLNRDGRADLEIIEGLQSEATSVLSQGPKVTLSTGPAKGYVRPTEYSIATFGSQNEAGTPGSQFSPYERNQGVEISANQADWAFVESQESTAEFARHAMFQSILIRRHEGSASAAAACPEDEEDLAGMRVGALRMMQHGAGRSIAGKAGSIPRRRPNWVAANLEDPTKEVRRSNIDERHFLTNDGAEGKTIFERSRSATRNRLQRSVVAAAEYRNNQQGPKSQVSGSTTSMEDRDLEEIEQDVEEQIQIAIANGEFDNIEGKGKPLKSSLLGNADNPYLDQADRVGYGLLQKHGFAPEWIEQQKRIHSDLEQHVKELSDSWAASQFEPTHAWVAQKDRFRQKMAALNKRVRDYNLNCPVNAQMLLFDPVEEARRAKREAEARQAKVSAPALNTGIAISGARQSALLREALFSRSSTRPPGSAPQRSVWSRMASAFKFGS</sequence>
<dbReference type="EMBL" id="CAMXCT030000618">
    <property type="protein sequence ID" value="CAL4768530.1"/>
    <property type="molecule type" value="Genomic_DNA"/>
</dbReference>
<dbReference type="InterPro" id="IPR018961">
    <property type="entry name" value="DnaJ_homolog_subfam-C_membr-28"/>
</dbReference>
<comment type="caution">
    <text evidence="4">The sequence shown here is derived from an EMBL/GenBank/DDBJ whole genome shotgun (WGS) entry which is preliminary data.</text>
</comment>
<dbReference type="EMBL" id="CAMXCT010000618">
    <property type="protein sequence ID" value="CAI3981218.1"/>
    <property type="molecule type" value="Genomic_DNA"/>
</dbReference>
<accession>A0A9P1BZD3</accession>
<proteinExistence type="predicted"/>
<reference evidence="5" key="2">
    <citation type="submission" date="2024-04" db="EMBL/GenBank/DDBJ databases">
        <authorList>
            <person name="Chen Y."/>
            <person name="Shah S."/>
            <person name="Dougan E. K."/>
            <person name="Thang M."/>
            <person name="Chan C."/>
        </authorList>
    </citation>
    <scope>NUCLEOTIDE SEQUENCE [LARGE SCALE GENOMIC DNA]</scope>
</reference>
<evidence type="ECO:0000313" key="6">
    <source>
        <dbReference type="EMBL" id="CAL4768530.1"/>
    </source>
</evidence>
<feature type="coiled-coil region" evidence="1">
    <location>
        <begin position="418"/>
        <end position="474"/>
    </location>
</feature>
<evidence type="ECO:0000313" key="4">
    <source>
        <dbReference type="EMBL" id="CAI3981218.1"/>
    </source>
</evidence>
<dbReference type="OrthoDB" id="1922282at2759"/>